<dbReference type="Proteomes" id="UP000663866">
    <property type="component" value="Unassembled WGS sequence"/>
</dbReference>
<reference evidence="2" key="1">
    <citation type="submission" date="2021-02" db="EMBL/GenBank/DDBJ databases">
        <authorList>
            <person name="Nowell W R."/>
        </authorList>
    </citation>
    <scope>NUCLEOTIDE SEQUENCE</scope>
</reference>
<evidence type="ECO:0000313" key="8">
    <source>
        <dbReference type="EMBL" id="CAF4035307.1"/>
    </source>
</evidence>
<protein>
    <submittedName>
        <fullName evidence="2">Uncharacterized protein</fullName>
    </submittedName>
</protein>
<dbReference type="EMBL" id="CAJNOV010014362">
    <property type="protein sequence ID" value="CAF1547952.1"/>
    <property type="molecule type" value="Genomic_DNA"/>
</dbReference>
<feature type="transmembrane region" description="Helical" evidence="1">
    <location>
        <begin position="140"/>
        <end position="159"/>
    </location>
</feature>
<keyword evidence="1" id="KW-1133">Transmembrane helix</keyword>
<dbReference type="Proteomes" id="UP000681720">
    <property type="component" value="Unassembled WGS sequence"/>
</dbReference>
<feature type="transmembrane region" description="Helical" evidence="1">
    <location>
        <begin position="211"/>
        <end position="241"/>
    </location>
</feature>
<evidence type="ECO:0000256" key="1">
    <source>
        <dbReference type="SAM" id="Phobius"/>
    </source>
</evidence>
<dbReference type="Proteomes" id="UP000663856">
    <property type="component" value="Unassembled WGS sequence"/>
</dbReference>
<evidence type="ECO:0000313" key="3">
    <source>
        <dbReference type="EMBL" id="CAF1547952.1"/>
    </source>
</evidence>
<dbReference type="Proteomes" id="UP000663855">
    <property type="component" value="Unassembled WGS sequence"/>
</dbReference>
<dbReference type="OrthoDB" id="10005437at2759"/>
<dbReference type="Proteomes" id="UP000681967">
    <property type="component" value="Unassembled WGS sequence"/>
</dbReference>
<keyword evidence="11" id="KW-1185">Reference proteome</keyword>
<feature type="transmembrane region" description="Helical" evidence="1">
    <location>
        <begin position="171"/>
        <end position="190"/>
    </location>
</feature>
<evidence type="ECO:0000313" key="2">
    <source>
        <dbReference type="EMBL" id="CAF1463976.1"/>
    </source>
</evidence>
<proteinExistence type="predicted"/>
<dbReference type="EMBL" id="CAJNRE010014550">
    <property type="protein sequence ID" value="CAF2128504.1"/>
    <property type="molecule type" value="Genomic_DNA"/>
</dbReference>
<accession>A0A815QJR8</accession>
<dbReference type="EMBL" id="CAJOBH010000430">
    <property type="protein sequence ID" value="CAF3791167.1"/>
    <property type="molecule type" value="Genomic_DNA"/>
</dbReference>
<evidence type="ECO:0000313" key="11">
    <source>
        <dbReference type="Proteomes" id="UP000663866"/>
    </source>
</evidence>
<evidence type="ECO:0000313" key="6">
    <source>
        <dbReference type="EMBL" id="CAF3791167.1"/>
    </source>
</evidence>
<feature type="transmembrane region" description="Helical" evidence="1">
    <location>
        <begin position="94"/>
        <end position="115"/>
    </location>
</feature>
<dbReference type="Proteomes" id="UP000663824">
    <property type="component" value="Unassembled WGS sequence"/>
</dbReference>
<dbReference type="Proteomes" id="UP000676336">
    <property type="component" value="Unassembled WGS sequence"/>
</dbReference>
<dbReference type="Proteomes" id="UP000663834">
    <property type="component" value="Unassembled WGS sequence"/>
</dbReference>
<keyword evidence="1" id="KW-0812">Transmembrane</keyword>
<evidence type="ECO:0000313" key="9">
    <source>
        <dbReference type="EMBL" id="CAF4236360.1"/>
    </source>
</evidence>
<comment type="caution">
    <text evidence="2">The sequence shown here is derived from an EMBL/GenBank/DDBJ whole genome shotgun (WGS) entry which is preliminary data.</text>
</comment>
<dbReference type="EMBL" id="CAJOBG010008150">
    <property type="protein sequence ID" value="CAF4236360.1"/>
    <property type="molecule type" value="Genomic_DNA"/>
</dbReference>
<dbReference type="EMBL" id="CAJNRF010005242">
    <property type="protein sequence ID" value="CAF2069189.1"/>
    <property type="molecule type" value="Genomic_DNA"/>
</dbReference>
<evidence type="ECO:0000313" key="10">
    <source>
        <dbReference type="Proteomes" id="UP000663834"/>
    </source>
</evidence>
<evidence type="ECO:0000313" key="5">
    <source>
        <dbReference type="EMBL" id="CAF2128504.1"/>
    </source>
</evidence>
<gene>
    <name evidence="6" type="ORF">BYL167_LOCUS2458</name>
    <name evidence="3" type="ORF">CJN711_LOCUS30184</name>
    <name evidence="7" type="ORF">GIL414_LOCUS560</name>
    <name evidence="2" type="ORF">KQP761_LOCUS12682</name>
    <name evidence="5" type="ORF">MBJ925_LOCUS27165</name>
    <name evidence="9" type="ORF">OVN521_LOCUS28266</name>
    <name evidence="8" type="ORF">SMN809_LOCUS13799</name>
    <name evidence="4" type="ORF">WKI299_LOCUS13848</name>
</gene>
<dbReference type="EMBL" id="CAJOBJ010000067">
    <property type="protein sequence ID" value="CAF3791237.1"/>
    <property type="molecule type" value="Genomic_DNA"/>
</dbReference>
<feature type="transmembrane region" description="Helical" evidence="1">
    <location>
        <begin position="253"/>
        <end position="278"/>
    </location>
</feature>
<feature type="transmembrane region" description="Helical" evidence="1">
    <location>
        <begin position="12"/>
        <end position="33"/>
    </location>
</feature>
<name>A0A815QJR8_9BILA</name>
<feature type="transmembrane region" description="Helical" evidence="1">
    <location>
        <begin position="45"/>
        <end position="68"/>
    </location>
</feature>
<evidence type="ECO:0000313" key="7">
    <source>
        <dbReference type="EMBL" id="CAF3791237.1"/>
    </source>
</evidence>
<dbReference type="EMBL" id="CAJOBI010005543">
    <property type="protein sequence ID" value="CAF4035307.1"/>
    <property type="molecule type" value="Genomic_DNA"/>
</dbReference>
<dbReference type="EMBL" id="CAJNOW010005784">
    <property type="protein sequence ID" value="CAF1463976.1"/>
    <property type="molecule type" value="Genomic_DNA"/>
</dbReference>
<organism evidence="2 10">
    <name type="scientific">Rotaria magnacalcarata</name>
    <dbReference type="NCBI Taxonomy" id="392030"/>
    <lineage>
        <taxon>Eukaryota</taxon>
        <taxon>Metazoa</taxon>
        <taxon>Spiralia</taxon>
        <taxon>Gnathifera</taxon>
        <taxon>Rotifera</taxon>
        <taxon>Eurotatoria</taxon>
        <taxon>Bdelloidea</taxon>
        <taxon>Philodinida</taxon>
        <taxon>Philodinidae</taxon>
        <taxon>Rotaria</taxon>
    </lineage>
</organism>
<evidence type="ECO:0000313" key="4">
    <source>
        <dbReference type="EMBL" id="CAF2069189.1"/>
    </source>
</evidence>
<sequence length="309" mass="36656">MIEKHRHEYWSSIIQILIDLANLMEQLFVYFLVKQEHNNKYEERLFFFVLLVIGLLSNLPSASPYVYIQTIGSISIEFGELTAYLFLWKNSKSVIIVSIISFSIEFILHLIHILLEHYSNENKNDIFVFGKTTCGRIKYVIIRSISYTIFNATSIFFLFLDDNSRFHYKFYEILILLTFYFPSIALGPALESITKFKYEYEQGQIPKITNFLVWSLLCATLYFIMYCIPLSITGVVFAIQQLRETSPAYSYDFIVYVSSLTFFSIAILVFPPFMLWWWRFTFQRFKTMRIDAKTRLSQSNEEDQMQYCL</sequence>
<dbReference type="AlphaFoldDB" id="A0A815QJR8"/>
<keyword evidence="1" id="KW-0472">Membrane</keyword>